<name>A0ABM8EK61_9BACT</name>
<sequence>MGKYRRQQLLALECRSIVRLCGGRGNAPDGGAAGLSRRNGSDGKRHTADSAGAGNGYRQQNGKHQTQQADQQQTISRQRTREHPSGITPS</sequence>
<proteinExistence type="predicted"/>
<gene>
    <name evidence="2" type="ORF">GURASL_13060</name>
</gene>
<feature type="compositionally biased region" description="Low complexity" evidence="1">
    <location>
        <begin position="65"/>
        <end position="74"/>
    </location>
</feature>
<feature type="region of interest" description="Disordered" evidence="1">
    <location>
        <begin position="21"/>
        <end position="90"/>
    </location>
</feature>
<protein>
    <submittedName>
        <fullName evidence="2">Uncharacterized protein</fullName>
    </submittedName>
</protein>
<keyword evidence="3" id="KW-1185">Reference proteome</keyword>
<evidence type="ECO:0000256" key="1">
    <source>
        <dbReference type="SAM" id="MobiDB-lite"/>
    </source>
</evidence>
<feature type="compositionally biased region" description="Basic and acidic residues" evidence="1">
    <location>
        <begin position="39"/>
        <end position="48"/>
    </location>
</feature>
<accession>A0ABM8EK61</accession>
<organism evidence="2 3">
    <name type="scientific">Geotalea uraniireducens</name>
    <dbReference type="NCBI Taxonomy" id="351604"/>
    <lineage>
        <taxon>Bacteria</taxon>
        <taxon>Pseudomonadati</taxon>
        <taxon>Thermodesulfobacteriota</taxon>
        <taxon>Desulfuromonadia</taxon>
        <taxon>Geobacterales</taxon>
        <taxon>Geobacteraceae</taxon>
        <taxon>Geotalea</taxon>
    </lineage>
</organism>
<dbReference type="EMBL" id="AP027151">
    <property type="protein sequence ID" value="BDV42383.1"/>
    <property type="molecule type" value="Genomic_DNA"/>
</dbReference>
<dbReference type="Proteomes" id="UP001317705">
    <property type="component" value="Chromosome"/>
</dbReference>
<reference evidence="2 3" key="1">
    <citation type="submission" date="2022-12" db="EMBL/GenBank/DDBJ databases">
        <title>Polyphasic characterization of Geotalea uranireducens NIT-SL11 newly isolated from a complex of sewage sludge and microbially reduced graphene oxide.</title>
        <authorList>
            <person name="Xie L."/>
            <person name="Yoshida N."/>
            <person name="Meng L."/>
        </authorList>
    </citation>
    <scope>NUCLEOTIDE SEQUENCE [LARGE SCALE GENOMIC DNA]</scope>
    <source>
        <strain evidence="2 3">NIT-SL11</strain>
    </source>
</reference>
<evidence type="ECO:0000313" key="3">
    <source>
        <dbReference type="Proteomes" id="UP001317705"/>
    </source>
</evidence>
<evidence type="ECO:0000313" key="2">
    <source>
        <dbReference type="EMBL" id="BDV42383.1"/>
    </source>
</evidence>